<accession>A0A2V2MML2</accession>
<gene>
    <name evidence="7" type="ORF">DLD82_18035</name>
</gene>
<dbReference type="InterPro" id="IPR038570">
    <property type="entry name" value="HicA_sf"/>
</dbReference>
<organism evidence="7 8">
    <name type="scientific">Methanospirillum stamsii</name>
    <dbReference type="NCBI Taxonomy" id="1277351"/>
    <lineage>
        <taxon>Archaea</taxon>
        <taxon>Methanobacteriati</taxon>
        <taxon>Methanobacteriota</taxon>
        <taxon>Stenosarchaea group</taxon>
        <taxon>Methanomicrobia</taxon>
        <taxon>Methanomicrobiales</taxon>
        <taxon>Methanospirillaceae</taxon>
        <taxon>Methanospirillum</taxon>
    </lineage>
</organism>
<reference evidence="7 8" key="1">
    <citation type="submission" date="2018-05" db="EMBL/GenBank/DDBJ databases">
        <title>Draft genome of Methanospirillum stamsii Pt1.</title>
        <authorList>
            <person name="Dueholm M.S."/>
            <person name="Nielsen P.H."/>
            <person name="Bakmann L.F."/>
            <person name="Otzen D.E."/>
        </authorList>
    </citation>
    <scope>NUCLEOTIDE SEQUENCE [LARGE SCALE GENOMIC DNA]</scope>
    <source>
        <strain evidence="7 8">Pt1</strain>
    </source>
</reference>
<protein>
    <recommendedName>
        <fullName evidence="9">Type II toxin-antitoxin system HicA family toxin</fullName>
    </recommendedName>
</protein>
<dbReference type="GO" id="GO:0004519">
    <property type="term" value="F:endonuclease activity"/>
    <property type="evidence" value="ECO:0007669"/>
    <property type="project" value="UniProtKB-KW"/>
</dbReference>
<evidence type="ECO:0000256" key="4">
    <source>
        <dbReference type="ARBA" id="ARBA00022801"/>
    </source>
</evidence>
<name>A0A2V2MML2_9EURY</name>
<dbReference type="RefSeq" id="WP_109942519.1">
    <property type="nucleotide sequence ID" value="NZ_CP176366.1"/>
</dbReference>
<dbReference type="SUPFAM" id="SSF54786">
    <property type="entry name" value="YcfA/nrd intein domain"/>
    <property type="match status" value="1"/>
</dbReference>
<keyword evidence="1" id="KW-1277">Toxin-antitoxin system</keyword>
<evidence type="ECO:0000256" key="2">
    <source>
        <dbReference type="ARBA" id="ARBA00022722"/>
    </source>
</evidence>
<dbReference type="GO" id="GO:0003729">
    <property type="term" value="F:mRNA binding"/>
    <property type="evidence" value="ECO:0007669"/>
    <property type="project" value="InterPro"/>
</dbReference>
<proteinExistence type="predicted"/>
<evidence type="ECO:0000256" key="1">
    <source>
        <dbReference type="ARBA" id="ARBA00022649"/>
    </source>
</evidence>
<dbReference type="Pfam" id="PF07927">
    <property type="entry name" value="HicA_toxin"/>
    <property type="match status" value="1"/>
</dbReference>
<dbReference type="OrthoDB" id="7619at2157"/>
<dbReference type="Proteomes" id="UP000245934">
    <property type="component" value="Unassembled WGS sequence"/>
</dbReference>
<keyword evidence="2" id="KW-0540">Nuclease</keyword>
<evidence type="ECO:0000313" key="7">
    <source>
        <dbReference type="EMBL" id="PWR69484.1"/>
    </source>
</evidence>
<dbReference type="GeneID" id="97610964"/>
<keyword evidence="6" id="KW-0346">Stress response</keyword>
<evidence type="ECO:0000256" key="6">
    <source>
        <dbReference type="ARBA" id="ARBA00023016"/>
    </source>
</evidence>
<keyword evidence="5" id="KW-0694">RNA-binding</keyword>
<dbReference type="Gene3D" id="3.30.920.30">
    <property type="entry name" value="Hypothetical protein"/>
    <property type="match status" value="1"/>
</dbReference>
<evidence type="ECO:0008006" key="9">
    <source>
        <dbReference type="Google" id="ProtNLM"/>
    </source>
</evidence>
<evidence type="ECO:0000256" key="5">
    <source>
        <dbReference type="ARBA" id="ARBA00022884"/>
    </source>
</evidence>
<dbReference type="InterPro" id="IPR012933">
    <property type="entry name" value="HicA_mRNA_interferase"/>
</dbReference>
<dbReference type="AlphaFoldDB" id="A0A2V2MML2"/>
<evidence type="ECO:0000256" key="3">
    <source>
        <dbReference type="ARBA" id="ARBA00022759"/>
    </source>
</evidence>
<dbReference type="GO" id="GO:0016787">
    <property type="term" value="F:hydrolase activity"/>
    <property type="evidence" value="ECO:0007669"/>
    <property type="project" value="UniProtKB-KW"/>
</dbReference>
<keyword evidence="4" id="KW-0378">Hydrolase</keyword>
<sequence>MPKLPVVSGKEAVNVFIKVGWQISRQRGSHVILTKDGAIYTISVPLHKTLGPGLLRDLIRIADITVDEFIMLL</sequence>
<keyword evidence="3" id="KW-0255">Endonuclease</keyword>
<evidence type="ECO:0000313" key="8">
    <source>
        <dbReference type="Proteomes" id="UP000245934"/>
    </source>
</evidence>
<keyword evidence="8" id="KW-1185">Reference proteome</keyword>
<comment type="caution">
    <text evidence="7">The sequence shown here is derived from an EMBL/GenBank/DDBJ whole genome shotgun (WGS) entry which is preliminary data.</text>
</comment>
<dbReference type="EMBL" id="QGMZ01000082">
    <property type="protein sequence ID" value="PWR69484.1"/>
    <property type="molecule type" value="Genomic_DNA"/>
</dbReference>